<sequence>MIEQLLEELEPLRKQLVEHELYNTINSKEDLQIFTQAHVFAVWDFMSMLKALQNQLTCVETPWVPSANPTTRRFINEIVLGEESDVDASGKTMSHYEMYLEAMNQLGANTQMVTGFCKDLPLGLEKALDKADCETAVKDFVRFTFKAIATNQSHIVAAVFTFGREDLIPDMFIELVKGMQKNNDLDKLVYYLERHIELDGDEHGPISLQMVKELCGNDELKWQEALAYSKEALQQRIFLWDNIAKQIQEKSSVLC</sequence>
<reference evidence="2" key="1">
    <citation type="journal article" date="2019" name="Int. J. Syst. Evol. Microbiol.">
        <title>The Global Catalogue of Microorganisms (GCM) 10K type strain sequencing project: providing services to taxonomists for standard genome sequencing and annotation.</title>
        <authorList>
            <consortium name="The Broad Institute Genomics Platform"/>
            <consortium name="The Broad Institute Genome Sequencing Center for Infectious Disease"/>
            <person name="Wu L."/>
            <person name="Ma J."/>
        </authorList>
    </citation>
    <scope>NUCLEOTIDE SEQUENCE [LARGE SCALE GENOMIC DNA]</scope>
    <source>
        <strain evidence="2">CCUG 62114</strain>
    </source>
</reference>
<dbReference type="SUPFAM" id="SSF48613">
    <property type="entry name" value="Heme oxygenase-like"/>
    <property type="match status" value="1"/>
</dbReference>
<name>A0ABW3I129_9FLAO</name>
<accession>A0ABW3I129</accession>
<comment type="caution">
    <text evidence="1">The sequence shown here is derived from an EMBL/GenBank/DDBJ whole genome shotgun (WGS) entry which is preliminary data.</text>
</comment>
<dbReference type="RefSeq" id="WP_377714397.1">
    <property type="nucleotide sequence ID" value="NZ_JBHTJM010000006.1"/>
</dbReference>
<dbReference type="EMBL" id="JBHTJM010000006">
    <property type="protein sequence ID" value="MFD0963561.1"/>
    <property type="molecule type" value="Genomic_DNA"/>
</dbReference>
<evidence type="ECO:0000313" key="1">
    <source>
        <dbReference type="EMBL" id="MFD0963561.1"/>
    </source>
</evidence>
<dbReference type="Pfam" id="PF11251">
    <property type="entry name" value="DUF3050"/>
    <property type="match status" value="1"/>
</dbReference>
<dbReference type="Gene3D" id="1.20.910.10">
    <property type="entry name" value="Heme oxygenase-like"/>
    <property type="match status" value="1"/>
</dbReference>
<proteinExistence type="predicted"/>
<organism evidence="1 2">
    <name type="scientific">Pseudofulvibacter geojedonensis</name>
    <dbReference type="NCBI Taxonomy" id="1123758"/>
    <lineage>
        <taxon>Bacteria</taxon>
        <taxon>Pseudomonadati</taxon>
        <taxon>Bacteroidota</taxon>
        <taxon>Flavobacteriia</taxon>
        <taxon>Flavobacteriales</taxon>
        <taxon>Flavobacteriaceae</taxon>
        <taxon>Pseudofulvibacter</taxon>
    </lineage>
</organism>
<protein>
    <submittedName>
        <fullName evidence="1">DUF3050 domain-containing protein</fullName>
    </submittedName>
</protein>
<gene>
    <name evidence="1" type="ORF">ACFQ1O_06065</name>
</gene>
<dbReference type="Proteomes" id="UP001596997">
    <property type="component" value="Unassembled WGS sequence"/>
</dbReference>
<dbReference type="InterPro" id="IPR016084">
    <property type="entry name" value="Haem_Oase-like_multi-hlx"/>
</dbReference>
<keyword evidence="2" id="KW-1185">Reference proteome</keyword>
<evidence type="ECO:0000313" key="2">
    <source>
        <dbReference type="Proteomes" id="UP001596997"/>
    </source>
</evidence>
<dbReference type="InterPro" id="IPR024423">
    <property type="entry name" value="DUF3050"/>
</dbReference>